<evidence type="ECO:0000256" key="3">
    <source>
        <dbReference type="PROSITE-ProRule" id="PRU00023"/>
    </source>
</evidence>
<keyword evidence="6" id="KW-1185">Reference proteome</keyword>
<accession>A0A1V8TEI6</accession>
<sequence>MSEQDSKSTSTPSRLGVQHITPFTAGNLLGPDLKAACQVDDVAEVARLTVDASKDLWSTVLQVAGTVSAMEVVKLAVRYGGRLNCNSSFYVVVSRQGEAAFRYLVECGELEADADLDRAGCPLDWAVSGNRPAMVRFLLSRGATPHGSVECRGGITTLECAAQDADVEMVQLLLDYGVAMPNNGPLVLAAGAGRVATVELLLGQGADINELGVIRRDERCLIDLETPLHRAVRKGHTEVIATLLNAGADINVRNARGQTVVELAKACGMDDMFAQPIITEKLDMILKLEAEPHAKVEDLPHNAQSRADIVSFTVRSIGYAGVTPSKRDLDSLTTEQIIGDLPRNERRRTKKWRPILSDLVARLGIYGPDFGERAERHPVLGSTDGDMLKVFSIIERKAPSDHRFISSSTGRRLFFASGWLSLISWQSMLALNCYVMANTVQAMIQVTYPIYIATAGHTTGLSIATILLAAACVVLLKHNLPIYEAVFSICHYFCFVPILVALFIMATKRSAREVFIEFTDLGGGWPSLSLSVLVGQVPNIYVAINSAAIVHDPYATEREDPRSGSGFGWRYLADAGVTTLIAILYCFSVASIPDALSYKSAFVQVFHTAFKDPGPTLAFSMVVLGLIFMMTVSTMASVVEQTITLAEEITVPLRARTCLTLSPTRLAVFASVLMTIPFAFLPLLTPSTFDSILSLAIIPQMSIVLLATATRTHDRVNDATGPTDGWRALLRGLALLYATWAVSVPLV</sequence>
<feature type="transmembrane region" description="Helical" evidence="4">
    <location>
        <begin position="666"/>
        <end position="685"/>
    </location>
</feature>
<evidence type="ECO:0000256" key="4">
    <source>
        <dbReference type="SAM" id="Phobius"/>
    </source>
</evidence>
<feature type="transmembrane region" description="Helical" evidence="4">
    <location>
        <begin position="413"/>
        <end position="436"/>
    </location>
</feature>
<dbReference type="PROSITE" id="PS50297">
    <property type="entry name" value="ANK_REP_REGION"/>
    <property type="match status" value="2"/>
</dbReference>
<dbReference type="Gene3D" id="1.25.40.20">
    <property type="entry name" value="Ankyrin repeat-containing domain"/>
    <property type="match status" value="2"/>
</dbReference>
<dbReference type="PANTHER" id="PTHR24173:SF74">
    <property type="entry name" value="ANKYRIN REPEAT DOMAIN-CONTAINING PROTEIN 16"/>
    <property type="match status" value="1"/>
</dbReference>
<feature type="transmembrane region" description="Helical" evidence="4">
    <location>
        <begin position="617"/>
        <end position="639"/>
    </location>
</feature>
<feature type="transmembrane region" description="Helical" evidence="4">
    <location>
        <begin position="482"/>
        <end position="506"/>
    </location>
</feature>
<dbReference type="PROSITE" id="PS50088">
    <property type="entry name" value="ANK_REPEAT"/>
    <property type="match status" value="2"/>
</dbReference>
<gene>
    <name evidence="5" type="ORF">B0A48_05034</name>
</gene>
<protein>
    <submittedName>
        <fullName evidence="5">Uncharacterized protein</fullName>
    </submittedName>
</protein>
<reference evidence="6" key="1">
    <citation type="submission" date="2017-03" db="EMBL/GenBank/DDBJ databases">
        <title>Genomes of endolithic fungi from Antarctica.</title>
        <authorList>
            <person name="Coleine C."/>
            <person name="Masonjones S."/>
            <person name="Stajich J.E."/>
        </authorList>
    </citation>
    <scope>NUCLEOTIDE SEQUENCE [LARGE SCALE GENOMIC DNA]</scope>
    <source>
        <strain evidence="6">CCFEE 5527</strain>
    </source>
</reference>
<dbReference type="EMBL" id="NAJO01000010">
    <property type="protein sequence ID" value="OQO09632.1"/>
    <property type="molecule type" value="Genomic_DNA"/>
</dbReference>
<feature type="transmembrane region" description="Helical" evidence="4">
    <location>
        <begin position="691"/>
        <end position="708"/>
    </location>
</feature>
<dbReference type="InterPro" id="IPR002110">
    <property type="entry name" value="Ankyrin_rpt"/>
</dbReference>
<dbReference type="Pfam" id="PF13857">
    <property type="entry name" value="Ank_5"/>
    <property type="match status" value="1"/>
</dbReference>
<keyword evidence="4" id="KW-1133">Transmembrane helix</keyword>
<evidence type="ECO:0000256" key="2">
    <source>
        <dbReference type="ARBA" id="ARBA00023043"/>
    </source>
</evidence>
<keyword evidence="2 3" id="KW-0040">ANK repeat</keyword>
<evidence type="ECO:0000313" key="5">
    <source>
        <dbReference type="EMBL" id="OQO09632.1"/>
    </source>
</evidence>
<feature type="transmembrane region" description="Helical" evidence="4">
    <location>
        <begin position="448"/>
        <end position="476"/>
    </location>
</feature>
<keyword evidence="4" id="KW-0472">Membrane</keyword>
<evidence type="ECO:0000256" key="1">
    <source>
        <dbReference type="ARBA" id="ARBA00022737"/>
    </source>
</evidence>
<keyword evidence="4" id="KW-0812">Transmembrane</keyword>
<dbReference type="SMART" id="SM00248">
    <property type="entry name" value="ANK"/>
    <property type="match status" value="5"/>
</dbReference>
<organism evidence="5 6">
    <name type="scientific">Cryoendolithus antarcticus</name>
    <dbReference type="NCBI Taxonomy" id="1507870"/>
    <lineage>
        <taxon>Eukaryota</taxon>
        <taxon>Fungi</taxon>
        <taxon>Dikarya</taxon>
        <taxon>Ascomycota</taxon>
        <taxon>Pezizomycotina</taxon>
        <taxon>Dothideomycetes</taxon>
        <taxon>Dothideomycetidae</taxon>
        <taxon>Cladosporiales</taxon>
        <taxon>Cladosporiaceae</taxon>
        <taxon>Cryoendolithus</taxon>
    </lineage>
</organism>
<dbReference type="PANTHER" id="PTHR24173">
    <property type="entry name" value="ANKYRIN REPEAT CONTAINING"/>
    <property type="match status" value="1"/>
</dbReference>
<feature type="repeat" description="ANK" evidence="3">
    <location>
        <begin position="223"/>
        <end position="255"/>
    </location>
</feature>
<evidence type="ECO:0000313" key="6">
    <source>
        <dbReference type="Proteomes" id="UP000192596"/>
    </source>
</evidence>
<feature type="repeat" description="ANK" evidence="3">
    <location>
        <begin position="181"/>
        <end position="213"/>
    </location>
</feature>
<dbReference type="STRING" id="1507870.A0A1V8TEI6"/>
<dbReference type="AlphaFoldDB" id="A0A1V8TEI6"/>
<dbReference type="Proteomes" id="UP000192596">
    <property type="component" value="Unassembled WGS sequence"/>
</dbReference>
<comment type="caution">
    <text evidence="5">The sequence shown here is derived from an EMBL/GenBank/DDBJ whole genome shotgun (WGS) entry which is preliminary data.</text>
</comment>
<dbReference type="Pfam" id="PF00023">
    <property type="entry name" value="Ank"/>
    <property type="match status" value="1"/>
</dbReference>
<dbReference type="InParanoid" id="A0A1V8TEI6"/>
<dbReference type="InterPro" id="IPR036770">
    <property type="entry name" value="Ankyrin_rpt-contain_sf"/>
</dbReference>
<dbReference type="SUPFAM" id="SSF48403">
    <property type="entry name" value="Ankyrin repeat"/>
    <property type="match status" value="1"/>
</dbReference>
<proteinExistence type="predicted"/>
<feature type="transmembrane region" description="Helical" evidence="4">
    <location>
        <begin position="571"/>
        <end position="592"/>
    </location>
</feature>
<dbReference type="OrthoDB" id="4772757at2759"/>
<keyword evidence="1" id="KW-0677">Repeat</keyword>
<name>A0A1V8TEI6_9PEZI</name>